<dbReference type="Proteomes" id="UP001497602">
    <property type="component" value="Unassembled WGS sequence"/>
</dbReference>
<evidence type="ECO:0000313" key="2">
    <source>
        <dbReference type="EMBL" id="CAL2108671.1"/>
    </source>
</evidence>
<accession>A0ABM9PS67</accession>
<proteinExistence type="predicted"/>
<evidence type="ECO:0000313" key="3">
    <source>
        <dbReference type="Proteomes" id="UP001497602"/>
    </source>
</evidence>
<keyword evidence="3" id="KW-1185">Reference proteome</keyword>
<feature type="transmembrane region" description="Helical" evidence="1">
    <location>
        <begin position="7"/>
        <end position="27"/>
    </location>
</feature>
<protein>
    <submittedName>
        <fullName evidence="2">Uncharacterized protein</fullName>
    </submittedName>
</protein>
<organism evidence="2 3">
    <name type="scientific">Tenacibaculum vairaonense</name>
    <dbReference type="NCBI Taxonomy" id="3137860"/>
    <lineage>
        <taxon>Bacteria</taxon>
        <taxon>Pseudomonadati</taxon>
        <taxon>Bacteroidota</taxon>
        <taxon>Flavobacteriia</taxon>
        <taxon>Flavobacteriales</taxon>
        <taxon>Flavobacteriaceae</taxon>
        <taxon>Tenacibaculum</taxon>
    </lineage>
</organism>
<feature type="transmembrane region" description="Helical" evidence="1">
    <location>
        <begin position="146"/>
        <end position="167"/>
    </location>
</feature>
<keyword evidence="1" id="KW-0472">Membrane</keyword>
<comment type="caution">
    <text evidence="2">The sequence shown here is derived from an EMBL/GenBank/DDBJ whole genome shotgun (WGS) entry which is preliminary data.</text>
</comment>
<name>A0ABM9PS67_9FLAO</name>
<dbReference type="RefSeq" id="WP_348740263.1">
    <property type="nucleotide sequence ID" value="NZ_CAXJRC010000046.1"/>
</dbReference>
<sequence>MKKKEVVRVFFIGATFLAIYSLTFLHLNFDKLSEWKPYKEHSKSYKKIISTNIDEENLLLDRLEKGDISIKTYVAKIRKAKSKKSSSLELYHKKKKELKDEYSFLGYSSFRYFLYAIGLPILGLTSSILLLIFILTKNAVNELKRFYLFTSLGFIYVSSFWVLQSFLVKTDFPKWLYNSSYAIVAILSTFIIYTIVYFFSNRNSVIEKLVGLIVSIKNKHYPEVLARVLYAEKKSKNYSLTKTAKELATEFDNEVIETFNSIEK</sequence>
<evidence type="ECO:0000256" key="1">
    <source>
        <dbReference type="SAM" id="Phobius"/>
    </source>
</evidence>
<reference evidence="2 3" key="1">
    <citation type="submission" date="2024-05" db="EMBL/GenBank/DDBJ databases">
        <authorList>
            <person name="Duchaud E."/>
        </authorList>
    </citation>
    <scope>NUCLEOTIDE SEQUENCE [LARGE SCALE GENOMIC DNA]</scope>
    <source>
        <strain evidence="2">Ena-SAMPLE-TAB-13-05-2024-13:56:06:370-140305</strain>
    </source>
</reference>
<gene>
    <name evidence="2" type="ORF">T190115A13A_90017</name>
</gene>
<feature type="transmembrane region" description="Helical" evidence="1">
    <location>
        <begin position="179"/>
        <end position="199"/>
    </location>
</feature>
<dbReference type="EMBL" id="CAXJRC010000046">
    <property type="protein sequence ID" value="CAL2108671.1"/>
    <property type="molecule type" value="Genomic_DNA"/>
</dbReference>
<keyword evidence="1" id="KW-1133">Transmembrane helix</keyword>
<feature type="transmembrane region" description="Helical" evidence="1">
    <location>
        <begin position="112"/>
        <end position="134"/>
    </location>
</feature>
<keyword evidence="1" id="KW-0812">Transmembrane</keyword>